<evidence type="ECO:0000313" key="1">
    <source>
        <dbReference type="EMBL" id="KAK2109542.1"/>
    </source>
</evidence>
<dbReference type="Proteomes" id="UP001266305">
    <property type="component" value="Unassembled WGS sequence"/>
</dbReference>
<accession>A0ABQ9VJW5</accession>
<organism evidence="1 2">
    <name type="scientific">Saguinus oedipus</name>
    <name type="common">Cotton-top tamarin</name>
    <name type="synonym">Oedipomidas oedipus</name>
    <dbReference type="NCBI Taxonomy" id="9490"/>
    <lineage>
        <taxon>Eukaryota</taxon>
        <taxon>Metazoa</taxon>
        <taxon>Chordata</taxon>
        <taxon>Craniata</taxon>
        <taxon>Vertebrata</taxon>
        <taxon>Euteleostomi</taxon>
        <taxon>Mammalia</taxon>
        <taxon>Eutheria</taxon>
        <taxon>Euarchontoglires</taxon>
        <taxon>Primates</taxon>
        <taxon>Haplorrhini</taxon>
        <taxon>Platyrrhini</taxon>
        <taxon>Cebidae</taxon>
        <taxon>Callitrichinae</taxon>
        <taxon>Saguinus</taxon>
    </lineage>
</organism>
<reference evidence="1 2" key="1">
    <citation type="submission" date="2023-05" db="EMBL/GenBank/DDBJ databases">
        <title>B98-5 Cell Line De Novo Hybrid Assembly: An Optical Mapping Approach.</title>
        <authorList>
            <person name="Kananen K."/>
            <person name="Auerbach J.A."/>
            <person name="Kautto E."/>
            <person name="Blachly J.S."/>
        </authorList>
    </citation>
    <scope>NUCLEOTIDE SEQUENCE [LARGE SCALE GENOMIC DNA]</scope>
    <source>
        <strain evidence="1">B95-8</strain>
        <tissue evidence="1">Cell line</tissue>
    </source>
</reference>
<keyword evidence="2" id="KW-1185">Reference proteome</keyword>
<protein>
    <submittedName>
        <fullName evidence="1">Uncharacterized protein</fullName>
    </submittedName>
</protein>
<feature type="non-terminal residue" evidence="1">
    <location>
        <position position="1"/>
    </location>
</feature>
<evidence type="ECO:0000313" key="2">
    <source>
        <dbReference type="Proteomes" id="UP001266305"/>
    </source>
</evidence>
<gene>
    <name evidence="1" type="ORF">P7K49_009288</name>
</gene>
<comment type="caution">
    <text evidence="1">The sequence shown here is derived from an EMBL/GenBank/DDBJ whole genome shotgun (WGS) entry which is preliminary data.</text>
</comment>
<dbReference type="EMBL" id="JASSZA010000005">
    <property type="protein sequence ID" value="KAK2109542.1"/>
    <property type="molecule type" value="Genomic_DNA"/>
</dbReference>
<sequence>WSLPLRFFTSSSCLSPRGGAARHPTRFRLRPAAALLDSWSCRSRLACAAGRFRTTRLPA</sequence>
<name>A0ABQ9VJW5_SAGOE</name>
<proteinExistence type="predicted"/>